<dbReference type="EMBL" id="BONQ01000055">
    <property type="protein sequence ID" value="GIG45694.1"/>
    <property type="molecule type" value="Genomic_DNA"/>
</dbReference>
<dbReference type="Gene3D" id="1.10.510.10">
    <property type="entry name" value="Transferase(Phosphotransferase) domain 1"/>
    <property type="match status" value="1"/>
</dbReference>
<gene>
    <name evidence="9" type="ORF">Dsi01nite_037350</name>
</gene>
<feature type="region of interest" description="Disordered" evidence="7">
    <location>
        <begin position="316"/>
        <end position="342"/>
    </location>
</feature>
<proteinExistence type="predicted"/>
<protein>
    <recommendedName>
        <fullName evidence="1">non-specific serine/threonine protein kinase</fullName>
        <ecNumber evidence="1">2.7.11.1</ecNumber>
    </recommendedName>
</protein>
<feature type="domain" description="Protein kinase" evidence="8">
    <location>
        <begin position="19"/>
        <end position="289"/>
    </location>
</feature>
<dbReference type="Gene3D" id="3.30.200.20">
    <property type="entry name" value="Phosphorylase Kinase, domain 1"/>
    <property type="match status" value="1"/>
</dbReference>
<accession>A0A919PL02</accession>
<evidence type="ECO:0000256" key="2">
    <source>
        <dbReference type="ARBA" id="ARBA00022527"/>
    </source>
</evidence>
<keyword evidence="6" id="KW-0067">ATP-binding</keyword>
<dbReference type="SMART" id="SM00220">
    <property type="entry name" value="S_TKc"/>
    <property type="match status" value="1"/>
</dbReference>
<dbReference type="PROSITE" id="PS00108">
    <property type="entry name" value="PROTEIN_KINASE_ST"/>
    <property type="match status" value="1"/>
</dbReference>
<keyword evidence="10" id="KW-1185">Reference proteome</keyword>
<dbReference type="SUPFAM" id="SSF56112">
    <property type="entry name" value="Protein kinase-like (PK-like)"/>
    <property type="match status" value="1"/>
</dbReference>
<name>A0A919PL02_9ACTN</name>
<dbReference type="PANTHER" id="PTHR43289">
    <property type="entry name" value="MITOGEN-ACTIVATED PROTEIN KINASE KINASE KINASE 20-RELATED"/>
    <property type="match status" value="1"/>
</dbReference>
<dbReference type="GO" id="GO:0005524">
    <property type="term" value="F:ATP binding"/>
    <property type="evidence" value="ECO:0007669"/>
    <property type="project" value="UniProtKB-KW"/>
</dbReference>
<dbReference type="EC" id="2.7.11.1" evidence="1"/>
<dbReference type="InterPro" id="IPR011009">
    <property type="entry name" value="Kinase-like_dom_sf"/>
</dbReference>
<evidence type="ECO:0000313" key="10">
    <source>
        <dbReference type="Proteomes" id="UP000660611"/>
    </source>
</evidence>
<dbReference type="AlphaFoldDB" id="A0A919PL02"/>
<dbReference type="PROSITE" id="PS50011">
    <property type="entry name" value="PROTEIN_KINASE_DOM"/>
    <property type="match status" value="1"/>
</dbReference>
<feature type="compositionally biased region" description="Gly residues" evidence="7">
    <location>
        <begin position="415"/>
        <end position="424"/>
    </location>
</feature>
<evidence type="ECO:0000256" key="3">
    <source>
        <dbReference type="ARBA" id="ARBA00022679"/>
    </source>
</evidence>
<dbReference type="Proteomes" id="UP000660611">
    <property type="component" value="Unassembled WGS sequence"/>
</dbReference>
<sequence length="614" mass="63135">MSTDGGPRYVGPADAPQRYELVERRAAGGEGEVWLAREHHGAASFQYAVKMIRIDDDSAAERQLGELRLQAALATQVEHPALVKVKEVFTGPPPHTADEPADAGRRLYFVMKWIEGRNLQEALERGDVGGLDVLAPLERVAEAVDHLHSGHDTDGAAVIHRDIKPANVLLAADGRVYLVDFGLVRLRSTDRTSRIFGTAPFMAPESLARGEYTPATDRYTLGATVYYAVTGEAPVTGDVEGMAGRLTAALGPGNDREVRGILAMLAARPEARPASAAGWIRALRAAPLQTTAGLGLAALPPTTGPVSSGAPVARPAFQGPPPTGPAFPGPPGTGPVSGASGYPMPPGSFAGAPASPRPVAYPLPPLPPGAGGLPGAGRPKGGAGKVLLVIAGVLLAVVGGCCFALNKLGSSFDDLGGGPGGTGRPGATRSFDKSRPPPPVTQLRPALVSVGDIAAVMSIAPNTVESRSDTTYLQGGLSTLELCAGGAVPGDAVAGTETNTFKANGAEGYPFVSSAVAGFYSDEAKVYFSALRTTAQRCGWQELQTTALGEESLGVFTDDGGSSKLAIVFVRSGQVVIEVAVTGAHFLGTNHGSYQSDVIQLATAMSKRIPKGGP</sequence>
<dbReference type="PANTHER" id="PTHR43289:SF6">
    <property type="entry name" value="SERINE_THREONINE-PROTEIN KINASE NEKL-3"/>
    <property type="match status" value="1"/>
</dbReference>
<evidence type="ECO:0000313" key="9">
    <source>
        <dbReference type="EMBL" id="GIG45694.1"/>
    </source>
</evidence>
<dbReference type="CDD" id="cd14014">
    <property type="entry name" value="STKc_PknB_like"/>
    <property type="match status" value="1"/>
</dbReference>
<dbReference type="GO" id="GO:0004674">
    <property type="term" value="F:protein serine/threonine kinase activity"/>
    <property type="evidence" value="ECO:0007669"/>
    <property type="project" value="UniProtKB-KW"/>
</dbReference>
<evidence type="ECO:0000256" key="7">
    <source>
        <dbReference type="SAM" id="MobiDB-lite"/>
    </source>
</evidence>
<feature type="region of interest" description="Disordered" evidence="7">
    <location>
        <begin position="413"/>
        <end position="441"/>
    </location>
</feature>
<keyword evidence="2" id="KW-0723">Serine/threonine-protein kinase</keyword>
<evidence type="ECO:0000259" key="8">
    <source>
        <dbReference type="PROSITE" id="PS50011"/>
    </source>
</evidence>
<evidence type="ECO:0000256" key="1">
    <source>
        <dbReference type="ARBA" id="ARBA00012513"/>
    </source>
</evidence>
<evidence type="ECO:0000256" key="4">
    <source>
        <dbReference type="ARBA" id="ARBA00022741"/>
    </source>
</evidence>
<organism evidence="9 10">
    <name type="scientific">Dactylosporangium siamense</name>
    <dbReference type="NCBI Taxonomy" id="685454"/>
    <lineage>
        <taxon>Bacteria</taxon>
        <taxon>Bacillati</taxon>
        <taxon>Actinomycetota</taxon>
        <taxon>Actinomycetes</taxon>
        <taxon>Micromonosporales</taxon>
        <taxon>Micromonosporaceae</taxon>
        <taxon>Dactylosporangium</taxon>
    </lineage>
</organism>
<dbReference type="InterPro" id="IPR008271">
    <property type="entry name" value="Ser/Thr_kinase_AS"/>
</dbReference>
<dbReference type="InterPro" id="IPR000719">
    <property type="entry name" value="Prot_kinase_dom"/>
</dbReference>
<keyword evidence="4" id="KW-0547">Nucleotide-binding</keyword>
<comment type="caution">
    <text evidence="9">The sequence shown here is derived from an EMBL/GenBank/DDBJ whole genome shotgun (WGS) entry which is preliminary data.</text>
</comment>
<evidence type="ECO:0000256" key="5">
    <source>
        <dbReference type="ARBA" id="ARBA00022777"/>
    </source>
</evidence>
<feature type="compositionally biased region" description="Pro residues" evidence="7">
    <location>
        <begin position="318"/>
        <end position="333"/>
    </location>
</feature>
<evidence type="ECO:0000256" key="6">
    <source>
        <dbReference type="ARBA" id="ARBA00022840"/>
    </source>
</evidence>
<keyword evidence="3" id="KW-0808">Transferase</keyword>
<dbReference type="Pfam" id="PF00069">
    <property type="entry name" value="Pkinase"/>
    <property type="match status" value="1"/>
</dbReference>
<reference evidence="9" key="1">
    <citation type="submission" date="2021-01" db="EMBL/GenBank/DDBJ databases">
        <title>Whole genome shotgun sequence of Dactylosporangium siamense NBRC 106093.</title>
        <authorList>
            <person name="Komaki H."/>
            <person name="Tamura T."/>
        </authorList>
    </citation>
    <scope>NUCLEOTIDE SEQUENCE</scope>
    <source>
        <strain evidence="9">NBRC 106093</strain>
    </source>
</reference>
<keyword evidence="5" id="KW-0418">Kinase</keyword>